<proteinExistence type="predicted"/>
<evidence type="ECO:0000313" key="7">
    <source>
        <dbReference type="EnsemblPlants" id="QL07p001139:mrna"/>
    </source>
</evidence>
<evidence type="ECO:0000259" key="6">
    <source>
        <dbReference type="Pfam" id="PF18052"/>
    </source>
</evidence>
<evidence type="ECO:0000256" key="4">
    <source>
        <dbReference type="ARBA" id="ARBA00022840"/>
    </source>
</evidence>
<dbReference type="SUPFAM" id="SSF52540">
    <property type="entry name" value="P-loop containing nucleoside triphosphate hydrolases"/>
    <property type="match status" value="1"/>
</dbReference>
<dbReference type="PANTHER" id="PTHR36766">
    <property type="entry name" value="PLANT BROAD-SPECTRUM MILDEW RESISTANCE PROTEIN RPW8"/>
    <property type="match status" value="1"/>
</dbReference>
<dbReference type="EnsemblPlants" id="QL07p001139:mrna">
    <property type="protein sequence ID" value="QL07p001139:mrna"/>
    <property type="gene ID" value="QL07p001139"/>
</dbReference>
<evidence type="ECO:0000259" key="5">
    <source>
        <dbReference type="Pfam" id="PF00931"/>
    </source>
</evidence>
<dbReference type="GO" id="GO:0005524">
    <property type="term" value="F:ATP binding"/>
    <property type="evidence" value="ECO:0007669"/>
    <property type="project" value="UniProtKB-KW"/>
</dbReference>
<evidence type="ECO:0000256" key="2">
    <source>
        <dbReference type="ARBA" id="ARBA00022741"/>
    </source>
</evidence>
<organism evidence="7 8">
    <name type="scientific">Quercus lobata</name>
    <name type="common">Valley oak</name>
    <dbReference type="NCBI Taxonomy" id="97700"/>
    <lineage>
        <taxon>Eukaryota</taxon>
        <taxon>Viridiplantae</taxon>
        <taxon>Streptophyta</taxon>
        <taxon>Embryophyta</taxon>
        <taxon>Tracheophyta</taxon>
        <taxon>Spermatophyta</taxon>
        <taxon>Magnoliopsida</taxon>
        <taxon>eudicotyledons</taxon>
        <taxon>Gunneridae</taxon>
        <taxon>Pentapetalae</taxon>
        <taxon>rosids</taxon>
        <taxon>fabids</taxon>
        <taxon>Fagales</taxon>
        <taxon>Fagaceae</taxon>
        <taxon>Quercus</taxon>
    </lineage>
</organism>
<evidence type="ECO:0000256" key="1">
    <source>
        <dbReference type="ARBA" id="ARBA00022737"/>
    </source>
</evidence>
<dbReference type="PANTHER" id="PTHR36766:SF61">
    <property type="entry name" value="NB-ARC DOMAIN DISEASE RESISTANCE PROTEIN"/>
    <property type="match status" value="1"/>
</dbReference>
<dbReference type="Proteomes" id="UP000594261">
    <property type="component" value="Chromosome 7"/>
</dbReference>
<sequence>MAENAYCIAGKIVELLGSLIYKELSSAWGVQSDLKKLECTVLAIKAILLDAKEKQESDHRLNHWLGQLKDVLNDAENVLDEFQYQILQKEVMRRSRSTRKKHDAEGNVSVIPIAGIGGLGKTTIAKLVYNDEQVVRHFQLKMWVCVSKDFDVKRLITEILKSAVEIEENLSIDQLQMHLREHIKAKKFLLVLDDVYLHRYTRQR</sequence>
<dbReference type="OMA" id="QMHLREH"/>
<dbReference type="GO" id="GO:0043531">
    <property type="term" value="F:ADP binding"/>
    <property type="evidence" value="ECO:0007669"/>
    <property type="project" value="InterPro"/>
</dbReference>
<dbReference type="InterPro" id="IPR002182">
    <property type="entry name" value="NB-ARC"/>
</dbReference>
<evidence type="ECO:0000256" key="3">
    <source>
        <dbReference type="ARBA" id="ARBA00022821"/>
    </source>
</evidence>
<dbReference type="EMBL" id="LRBV02000007">
    <property type="status" value="NOT_ANNOTATED_CDS"/>
    <property type="molecule type" value="Genomic_DNA"/>
</dbReference>
<keyword evidence="2" id="KW-0547">Nucleotide-binding</keyword>
<dbReference type="GO" id="GO:0006952">
    <property type="term" value="P:defense response"/>
    <property type="evidence" value="ECO:0007669"/>
    <property type="project" value="UniProtKB-KW"/>
</dbReference>
<dbReference type="Pfam" id="PF00931">
    <property type="entry name" value="NB-ARC"/>
    <property type="match status" value="1"/>
</dbReference>
<dbReference type="PRINTS" id="PR00364">
    <property type="entry name" value="DISEASERSIST"/>
</dbReference>
<dbReference type="Gramene" id="QL07p001139:mrna">
    <property type="protein sequence ID" value="QL07p001139:mrna"/>
    <property type="gene ID" value="QL07p001139"/>
</dbReference>
<dbReference type="InterPro" id="IPR041118">
    <property type="entry name" value="Rx_N"/>
</dbReference>
<reference evidence="7" key="2">
    <citation type="submission" date="2021-01" db="UniProtKB">
        <authorList>
            <consortium name="EnsemblPlants"/>
        </authorList>
    </citation>
    <scope>IDENTIFICATION</scope>
</reference>
<keyword evidence="1" id="KW-0677">Repeat</keyword>
<accession>A0A7N2M2T8</accession>
<dbReference type="Gene3D" id="3.40.50.300">
    <property type="entry name" value="P-loop containing nucleotide triphosphate hydrolases"/>
    <property type="match status" value="1"/>
</dbReference>
<feature type="domain" description="NB-ARC" evidence="5">
    <location>
        <begin position="104"/>
        <end position="196"/>
    </location>
</feature>
<reference evidence="7 8" key="1">
    <citation type="journal article" date="2016" name="G3 (Bethesda)">
        <title>First Draft Assembly and Annotation of the Genome of a California Endemic Oak Quercus lobata Nee (Fagaceae).</title>
        <authorList>
            <person name="Sork V.L."/>
            <person name="Fitz-Gibbon S.T."/>
            <person name="Puiu D."/>
            <person name="Crepeau M."/>
            <person name="Gugger P.F."/>
            <person name="Sherman R."/>
            <person name="Stevens K."/>
            <person name="Langley C.H."/>
            <person name="Pellegrini M."/>
            <person name="Salzberg S.L."/>
        </authorList>
    </citation>
    <scope>NUCLEOTIDE SEQUENCE [LARGE SCALE GENOMIC DNA]</scope>
    <source>
        <strain evidence="7 8">cv. SW786</strain>
    </source>
</reference>
<feature type="domain" description="Disease resistance N-terminal" evidence="6">
    <location>
        <begin position="11"/>
        <end position="96"/>
    </location>
</feature>
<evidence type="ECO:0000313" key="8">
    <source>
        <dbReference type="Proteomes" id="UP000594261"/>
    </source>
</evidence>
<dbReference type="InterPro" id="IPR027417">
    <property type="entry name" value="P-loop_NTPase"/>
</dbReference>
<keyword evidence="4" id="KW-0067">ATP-binding</keyword>
<dbReference type="Pfam" id="PF18052">
    <property type="entry name" value="Rx_N"/>
    <property type="match status" value="1"/>
</dbReference>
<keyword evidence="8" id="KW-1185">Reference proteome</keyword>
<dbReference type="AlphaFoldDB" id="A0A7N2M2T8"/>
<name>A0A7N2M2T8_QUELO</name>
<keyword evidence="3" id="KW-0611">Plant defense</keyword>
<dbReference type="InParanoid" id="A0A7N2M2T8"/>
<protein>
    <submittedName>
        <fullName evidence="7">Uncharacterized protein</fullName>
    </submittedName>
</protein>